<feature type="transmembrane region" description="Helical" evidence="6">
    <location>
        <begin position="228"/>
        <end position="249"/>
    </location>
</feature>
<dbReference type="Proteomes" id="UP000051952">
    <property type="component" value="Unassembled WGS sequence"/>
</dbReference>
<dbReference type="VEuPathDB" id="TriTrypDB:BSAL_12700"/>
<evidence type="ECO:0000259" key="7">
    <source>
        <dbReference type="PROSITE" id="PS50922"/>
    </source>
</evidence>
<feature type="transmembrane region" description="Helical" evidence="6">
    <location>
        <begin position="64"/>
        <end position="85"/>
    </location>
</feature>
<protein>
    <submittedName>
        <fullName evidence="8">Membrane-associated protein, putative</fullName>
    </submittedName>
</protein>
<dbReference type="EMBL" id="CYKH01001599">
    <property type="protein sequence ID" value="CUG87922.1"/>
    <property type="molecule type" value="Genomic_DNA"/>
</dbReference>
<dbReference type="InterPro" id="IPR006634">
    <property type="entry name" value="TLC-dom"/>
</dbReference>
<dbReference type="GO" id="GO:0016020">
    <property type="term" value="C:membrane"/>
    <property type="evidence" value="ECO:0007669"/>
    <property type="project" value="UniProtKB-SubCell"/>
</dbReference>
<dbReference type="Pfam" id="PF03798">
    <property type="entry name" value="TRAM_LAG1_CLN8"/>
    <property type="match status" value="1"/>
</dbReference>
<sequence length="260" mass="28920">MTPVLQDIVSPLVQPIASAVKAHMHVERLTNGEIAGVFILFFVLWSAAGVWANIHYARRKSDEYGSRVVSVVHAVLSSVLCFLAMVEEFGEPGYGVYGLHCTGLQQVVLLCSAGYFTMDLVGILRGSYFTWLFVAHHILSLYCLLTGGAFAIHGFELVCSMVVVESSNPFLHTRWLMIADREHLKQDGKGSQQFQFVENAFYATFFLSRIMIGPIITSKLVTAVDMTAFFKGAGVALLVASYLFFVSVVTKRYKKELWIN</sequence>
<dbReference type="PROSITE" id="PS50922">
    <property type="entry name" value="TLC"/>
    <property type="match status" value="1"/>
</dbReference>
<dbReference type="PANTHER" id="PTHR31898">
    <property type="entry name" value="TRANSMEMBRANE PROTEIN 136"/>
    <property type="match status" value="1"/>
</dbReference>
<keyword evidence="3 6" id="KW-1133">Transmembrane helix</keyword>
<evidence type="ECO:0000256" key="3">
    <source>
        <dbReference type="ARBA" id="ARBA00022989"/>
    </source>
</evidence>
<feature type="domain" description="TLC" evidence="7">
    <location>
        <begin position="59"/>
        <end position="257"/>
    </location>
</feature>
<evidence type="ECO:0000256" key="1">
    <source>
        <dbReference type="ARBA" id="ARBA00004141"/>
    </source>
</evidence>
<gene>
    <name evidence="8" type="ORF">BSAL_12700</name>
</gene>
<evidence type="ECO:0000256" key="2">
    <source>
        <dbReference type="ARBA" id="ARBA00022692"/>
    </source>
</evidence>
<keyword evidence="4 5" id="KW-0472">Membrane</keyword>
<dbReference type="OrthoDB" id="506011at2759"/>
<evidence type="ECO:0000256" key="4">
    <source>
        <dbReference type="ARBA" id="ARBA00023136"/>
    </source>
</evidence>
<feature type="transmembrane region" description="Helical" evidence="6">
    <location>
        <begin position="34"/>
        <end position="52"/>
    </location>
</feature>
<evidence type="ECO:0000313" key="8">
    <source>
        <dbReference type="EMBL" id="CUG87922.1"/>
    </source>
</evidence>
<reference evidence="9" key="1">
    <citation type="submission" date="2015-09" db="EMBL/GenBank/DDBJ databases">
        <authorList>
            <consortium name="Pathogen Informatics"/>
        </authorList>
    </citation>
    <scope>NUCLEOTIDE SEQUENCE [LARGE SCALE GENOMIC DNA]</scope>
    <source>
        <strain evidence="9">Lake Konstanz</strain>
    </source>
</reference>
<accession>A0A0S4JBZ3</accession>
<dbReference type="PANTHER" id="PTHR31898:SF1">
    <property type="entry name" value="TLC DOMAIN-CONTAINING PROTEIN 5"/>
    <property type="match status" value="1"/>
</dbReference>
<comment type="subcellular location">
    <subcellularLocation>
        <location evidence="1">Membrane</location>
        <topology evidence="1">Multi-pass membrane protein</topology>
    </subcellularLocation>
</comment>
<proteinExistence type="predicted"/>
<evidence type="ECO:0000313" key="9">
    <source>
        <dbReference type="Proteomes" id="UP000051952"/>
    </source>
</evidence>
<feature type="transmembrane region" description="Helical" evidence="6">
    <location>
        <begin position="97"/>
        <end position="116"/>
    </location>
</feature>
<dbReference type="SMART" id="SM00724">
    <property type="entry name" value="TLC"/>
    <property type="match status" value="1"/>
</dbReference>
<name>A0A0S4JBZ3_BODSA</name>
<feature type="transmembrane region" description="Helical" evidence="6">
    <location>
        <begin position="128"/>
        <end position="152"/>
    </location>
</feature>
<keyword evidence="9" id="KW-1185">Reference proteome</keyword>
<evidence type="ECO:0000256" key="6">
    <source>
        <dbReference type="SAM" id="Phobius"/>
    </source>
</evidence>
<organism evidence="8 9">
    <name type="scientific">Bodo saltans</name>
    <name type="common">Flagellated protozoan</name>
    <dbReference type="NCBI Taxonomy" id="75058"/>
    <lineage>
        <taxon>Eukaryota</taxon>
        <taxon>Discoba</taxon>
        <taxon>Euglenozoa</taxon>
        <taxon>Kinetoplastea</taxon>
        <taxon>Metakinetoplastina</taxon>
        <taxon>Eubodonida</taxon>
        <taxon>Bodonidae</taxon>
        <taxon>Bodo</taxon>
    </lineage>
</organism>
<dbReference type="AlphaFoldDB" id="A0A0S4JBZ3"/>
<keyword evidence="2 5" id="KW-0812">Transmembrane</keyword>
<evidence type="ECO:0000256" key="5">
    <source>
        <dbReference type="PROSITE-ProRule" id="PRU00205"/>
    </source>
</evidence>
<dbReference type="InterPro" id="IPR042512">
    <property type="entry name" value="TLCD5"/>
</dbReference>